<gene>
    <name evidence="4" type="ORF">METZ01_LOCUS29355</name>
</gene>
<dbReference type="InterPro" id="IPR011496">
    <property type="entry name" value="O-GlcNAcase_cat"/>
</dbReference>
<dbReference type="PROSITE" id="PS52009">
    <property type="entry name" value="GH84"/>
    <property type="match status" value="1"/>
</dbReference>
<feature type="domain" description="GH84" evidence="3">
    <location>
        <begin position="2"/>
        <end position="270"/>
    </location>
</feature>
<dbReference type="AlphaFoldDB" id="A0A381QAZ9"/>
<keyword evidence="2" id="KW-0326">Glycosidase</keyword>
<dbReference type="GO" id="GO:0015929">
    <property type="term" value="F:hexosaminidase activity"/>
    <property type="evidence" value="ECO:0007669"/>
    <property type="project" value="UniProtKB-ARBA"/>
</dbReference>
<sequence length="375" mass="43187">MLKKGYIEGFYGRLMSLNDRTILLKKLSELSMDFYVYGPKEDPYHRSNWTSIYPKDKAIGLQNFKNEGERLGIRTYMALSPLISTSDDLNKATKAVLKKVKQFKKLGFTDFAIFFDDVDFKRDDDLASTHADILCAVNEFTEKENNLIFCPTVYCNKFAKGKLSDSTYLKTLSKKVPESIPMLWTGKEVVSKTISDADILSLKEVLNNPIIIWDNYYANDYCPRKLFIGDYQGRDFSENSPMGIGINPTGLPITDSIILSQVEGSRSTKDILRKNNVPDCFEKILPFFNGPFNKVPALEGLENIKSLLKLSTPLCIDWKSELQLEWAPYLWNFFIDLNFLMKLYKSEDQKGLEEWASQRYSNPLNEIIFRRNTDN</sequence>
<accession>A0A381QAZ9</accession>
<dbReference type="InterPro" id="IPR017853">
    <property type="entry name" value="GH"/>
</dbReference>
<reference evidence="4" key="1">
    <citation type="submission" date="2018-05" db="EMBL/GenBank/DDBJ databases">
        <authorList>
            <person name="Lanie J.A."/>
            <person name="Ng W.-L."/>
            <person name="Kazmierczak K.M."/>
            <person name="Andrzejewski T.M."/>
            <person name="Davidsen T.M."/>
            <person name="Wayne K.J."/>
            <person name="Tettelin H."/>
            <person name="Glass J.I."/>
            <person name="Rusch D."/>
            <person name="Podicherti R."/>
            <person name="Tsui H.-C.T."/>
            <person name="Winkler M.E."/>
        </authorList>
    </citation>
    <scope>NUCLEOTIDE SEQUENCE</scope>
</reference>
<dbReference type="PANTHER" id="PTHR13170:SF16">
    <property type="entry name" value="PROTEIN O-GLCNACASE"/>
    <property type="match status" value="1"/>
</dbReference>
<dbReference type="Gene3D" id="3.20.20.80">
    <property type="entry name" value="Glycosidases"/>
    <property type="match status" value="1"/>
</dbReference>
<dbReference type="SUPFAM" id="SSF51445">
    <property type="entry name" value="(Trans)glycosidases"/>
    <property type="match status" value="1"/>
</dbReference>
<organism evidence="4">
    <name type="scientific">marine metagenome</name>
    <dbReference type="NCBI Taxonomy" id="408172"/>
    <lineage>
        <taxon>unclassified sequences</taxon>
        <taxon>metagenomes</taxon>
        <taxon>ecological metagenomes</taxon>
    </lineage>
</organism>
<proteinExistence type="predicted"/>
<keyword evidence="1" id="KW-0378">Hydrolase</keyword>
<evidence type="ECO:0000259" key="3">
    <source>
        <dbReference type="PROSITE" id="PS52009"/>
    </source>
</evidence>
<dbReference type="EMBL" id="UINC01001281">
    <property type="protein sequence ID" value="SUZ76501.1"/>
    <property type="molecule type" value="Genomic_DNA"/>
</dbReference>
<dbReference type="Pfam" id="PF07555">
    <property type="entry name" value="NAGidase"/>
    <property type="match status" value="1"/>
</dbReference>
<name>A0A381QAZ9_9ZZZZ</name>
<evidence type="ECO:0000256" key="2">
    <source>
        <dbReference type="ARBA" id="ARBA00023295"/>
    </source>
</evidence>
<dbReference type="GO" id="GO:1901135">
    <property type="term" value="P:carbohydrate derivative metabolic process"/>
    <property type="evidence" value="ECO:0007669"/>
    <property type="project" value="UniProtKB-ARBA"/>
</dbReference>
<evidence type="ECO:0000256" key="1">
    <source>
        <dbReference type="ARBA" id="ARBA00022801"/>
    </source>
</evidence>
<evidence type="ECO:0000313" key="4">
    <source>
        <dbReference type="EMBL" id="SUZ76501.1"/>
    </source>
</evidence>
<dbReference type="PANTHER" id="PTHR13170">
    <property type="entry name" value="O-GLCNACASE"/>
    <property type="match status" value="1"/>
</dbReference>
<dbReference type="InterPro" id="IPR051822">
    <property type="entry name" value="Glycosyl_Hydrolase_84"/>
</dbReference>
<protein>
    <recommendedName>
        <fullName evidence="3">GH84 domain-containing protein</fullName>
    </recommendedName>
</protein>